<dbReference type="EMBL" id="JBEPMC010000001">
    <property type="protein sequence ID" value="MET3577889.1"/>
    <property type="molecule type" value="Genomic_DNA"/>
</dbReference>
<keyword evidence="1" id="KW-0812">Transmembrane</keyword>
<comment type="caution">
    <text evidence="3">The sequence shown here is derived from an EMBL/GenBank/DDBJ whole genome shotgun (WGS) entry which is preliminary data.</text>
</comment>
<keyword evidence="1" id="KW-0472">Membrane</keyword>
<proteinExistence type="predicted"/>
<evidence type="ECO:0000256" key="1">
    <source>
        <dbReference type="SAM" id="Phobius"/>
    </source>
</evidence>
<feature type="non-terminal residue" evidence="3">
    <location>
        <position position="1"/>
    </location>
</feature>
<dbReference type="EMBL" id="JBEPMC010000016">
    <property type="protein sequence ID" value="MET3583148.1"/>
    <property type="molecule type" value="Genomic_DNA"/>
</dbReference>
<organism evidence="3 4">
    <name type="scientific">Mesorhizobium robiniae</name>
    <dbReference type="NCBI Taxonomy" id="559315"/>
    <lineage>
        <taxon>Bacteria</taxon>
        <taxon>Pseudomonadati</taxon>
        <taxon>Pseudomonadota</taxon>
        <taxon>Alphaproteobacteria</taxon>
        <taxon>Hyphomicrobiales</taxon>
        <taxon>Phyllobacteriaceae</taxon>
        <taxon>Mesorhizobium</taxon>
    </lineage>
</organism>
<protein>
    <recommendedName>
        <fullName evidence="5">IS5/IS1182 family transposase</fullName>
    </recommendedName>
</protein>
<evidence type="ECO:0000313" key="3">
    <source>
        <dbReference type="EMBL" id="MET3583148.1"/>
    </source>
</evidence>
<evidence type="ECO:0000313" key="4">
    <source>
        <dbReference type="Proteomes" id="UP001549204"/>
    </source>
</evidence>
<sequence>ATRYDKLARNFLAGILLAAAITWWLN</sequence>
<dbReference type="Proteomes" id="UP001549204">
    <property type="component" value="Unassembled WGS sequence"/>
</dbReference>
<evidence type="ECO:0008006" key="5">
    <source>
        <dbReference type="Google" id="ProtNLM"/>
    </source>
</evidence>
<gene>
    <name evidence="2" type="ORF">ABID19_000904</name>
    <name evidence="3" type="ORF">ABID19_006212</name>
</gene>
<keyword evidence="4" id="KW-1185">Reference proteome</keyword>
<feature type="transmembrane region" description="Helical" evidence="1">
    <location>
        <begin position="7"/>
        <end position="25"/>
    </location>
</feature>
<reference evidence="3 4" key="1">
    <citation type="submission" date="2024-06" db="EMBL/GenBank/DDBJ databases">
        <title>Genomic Encyclopedia of Type Strains, Phase IV (KMG-IV): sequencing the most valuable type-strain genomes for metagenomic binning, comparative biology and taxonomic classification.</title>
        <authorList>
            <person name="Goeker M."/>
        </authorList>
    </citation>
    <scope>NUCLEOTIDE SEQUENCE [LARGE SCALE GENOMIC DNA]</scope>
    <source>
        <strain evidence="3 4">DSM 100022</strain>
    </source>
</reference>
<accession>A0ABV2GXX3</accession>
<evidence type="ECO:0000313" key="2">
    <source>
        <dbReference type="EMBL" id="MET3577889.1"/>
    </source>
</evidence>
<name>A0ABV2GXX3_9HYPH</name>
<keyword evidence="1" id="KW-1133">Transmembrane helix</keyword>